<dbReference type="InterPro" id="IPR052710">
    <property type="entry name" value="CAAX_protease"/>
</dbReference>
<dbReference type="GO" id="GO:0006508">
    <property type="term" value="P:proteolysis"/>
    <property type="evidence" value="ECO:0007669"/>
    <property type="project" value="UniProtKB-KW"/>
</dbReference>
<dbReference type="GeneID" id="61189990"/>
<keyword evidence="1" id="KW-0472">Membrane</keyword>
<dbReference type="GO" id="GO:0080120">
    <property type="term" value="P:CAAX-box protein maturation"/>
    <property type="evidence" value="ECO:0007669"/>
    <property type="project" value="UniProtKB-ARBA"/>
</dbReference>
<keyword evidence="3" id="KW-0482">Metalloprotease</keyword>
<accession>A0A7X0T494</accession>
<keyword evidence="6" id="KW-1185">Reference proteome</keyword>
<feature type="transmembrane region" description="Helical" evidence="1">
    <location>
        <begin position="161"/>
        <end position="177"/>
    </location>
</feature>
<keyword evidence="1" id="KW-0812">Transmembrane</keyword>
<feature type="transmembrane region" description="Helical" evidence="1">
    <location>
        <begin position="46"/>
        <end position="66"/>
    </location>
</feature>
<dbReference type="OMA" id="KKQYWWI"/>
<comment type="caution">
    <text evidence="3">The sequence shown here is derived from an EMBL/GenBank/DDBJ whole genome shotgun (WGS) entry which is preliminary data.</text>
</comment>
<feature type="transmembrane region" description="Helical" evidence="1">
    <location>
        <begin position="86"/>
        <end position="110"/>
    </location>
</feature>
<dbReference type="RefSeq" id="WP_011702850.1">
    <property type="nucleotide sequence ID" value="NZ_CBCSAN010000003.1"/>
</dbReference>
<evidence type="ECO:0000313" key="5">
    <source>
        <dbReference type="EMBL" id="PDK41515.1"/>
    </source>
</evidence>
<reference evidence="5 6" key="1">
    <citation type="submission" date="2017-09" db="EMBL/GenBank/DDBJ databases">
        <title>Draft Genomes of 144 Listeria Monocytogenes isolates from foods.</title>
        <authorList>
            <person name="Wu C.H."/>
            <person name="Ng J."/>
            <person name="Kiang D."/>
            <person name="Chen C.-Y."/>
            <person name="Frink S."/>
            <person name="Lafrades M."/>
            <person name="Morales C."/>
            <person name="Park P."/>
            <person name="Zwick M."/>
        </authorList>
    </citation>
    <scope>NUCLEOTIDE SEQUENCE [LARGE SCALE GENOMIC DNA]</scope>
    <source>
        <strain evidence="5 6">CDPHFDLB-F14M01633.75-2</strain>
    </source>
</reference>
<evidence type="ECO:0000313" key="6">
    <source>
        <dbReference type="Proteomes" id="UP000219632"/>
    </source>
</evidence>
<dbReference type="Proteomes" id="UP000522007">
    <property type="component" value="Unassembled WGS sequence"/>
</dbReference>
<evidence type="ECO:0000256" key="1">
    <source>
        <dbReference type="SAM" id="Phobius"/>
    </source>
</evidence>
<dbReference type="EMBL" id="JAAROP010000001">
    <property type="protein sequence ID" value="MBC1321953.1"/>
    <property type="molecule type" value="Genomic_DNA"/>
</dbReference>
<sequence length="228" mass="24750">MAKRYITIVLVYLLLLFSASIGIPIVQHILLSMTSISIADAQTYGVIAWSIFSNLLSLAIIIPMLYKKPKENKIEVGIKTTPLLSIVWIIGGVIGLYVAQIICSIILTSIAGSMSESANTELLVNLTKSAPIFLIFISILGPILEELVFRKVIFGGLSNRINIHVAAVISSLFFGLLHGDISFLLTYFVIGLILCFLYTKTKRIAVSMGAHILMNTIVLVLSLGIIGG</sequence>
<dbReference type="PANTHER" id="PTHR36435">
    <property type="entry name" value="SLR1288 PROTEIN"/>
    <property type="match status" value="1"/>
</dbReference>
<dbReference type="EMBL" id="NYPG01000003">
    <property type="protein sequence ID" value="PDK41515.1"/>
    <property type="molecule type" value="Genomic_DNA"/>
</dbReference>
<proteinExistence type="predicted"/>
<keyword evidence="1" id="KW-1133">Transmembrane helix</keyword>
<keyword evidence="3" id="KW-0645">Protease</keyword>
<reference evidence="3 7" key="2">
    <citation type="submission" date="2020-03" db="EMBL/GenBank/DDBJ databases">
        <title>Soil Listeria distribution.</title>
        <authorList>
            <person name="Liao J."/>
            <person name="Wiedmann M."/>
        </authorList>
    </citation>
    <scope>NUCLEOTIDE SEQUENCE [LARGE SCALE GENOMIC DNA]</scope>
    <source>
        <strain evidence="3 7">FSL L7-1829</strain>
    </source>
</reference>
<evidence type="ECO:0000313" key="7">
    <source>
        <dbReference type="Proteomes" id="UP000522007"/>
    </source>
</evidence>
<dbReference type="InterPro" id="IPR003675">
    <property type="entry name" value="Rce1/LyrA-like_dom"/>
</dbReference>
<dbReference type="Proteomes" id="UP000219632">
    <property type="component" value="Unassembled WGS sequence"/>
</dbReference>
<feature type="transmembrane region" description="Helical" evidence="1">
    <location>
        <begin position="183"/>
        <end position="199"/>
    </location>
</feature>
<dbReference type="Pfam" id="PF02517">
    <property type="entry name" value="Rce1-like"/>
    <property type="match status" value="1"/>
</dbReference>
<organism evidence="3 7">
    <name type="scientific">Listeria welshimeri</name>
    <dbReference type="NCBI Taxonomy" id="1643"/>
    <lineage>
        <taxon>Bacteria</taxon>
        <taxon>Bacillati</taxon>
        <taxon>Bacillota</taxon>
        <taxon>Bacilli</taxon>
        <taxon>Bacillales</taxon>
        <taxon>Listeriaceae</taxon>
        <taxon>Listeria</taxon>
    </lineage>
</organism>
<evidence type="ECO:0000313" key="4">
    <source>
        <dbReference type="EMBL" id="MBC1321953.1"/>
    </source>
</evidence>
<dbReference type="GO" id="GO:0004175">
    <property type="term" value="F:endopeptidase activity"/>
    <property type="evidence" value="ECO:0007669"/>
    <property type="project" value="UniProtKB-ARBA"/>
</dbReference>
<name>A0A7X0T494_LISWE</name>
<feature type="transmembrane region" description="Helical" evidence="1">
    <location>
        <begin position="130"/>
        <end position="149"/>
    </location>
</feature>
<dbReference type="GO" id="GO:0008237">
    <property type="term" value="F:metallopeptidase activity"/>
    <property type="evidence" value="ECO:0007669"/>
    <property type="project" value="UniProtKB-KW"/>
</dbReference>
<evidence type="ECO:0000259" key="2">
    <source>
        <dbReference type="Pfam" id="PF02517"/>
    </source>
</evidence>
<keyword evidence="3" id="KW-0378">Hydrolase</keyword>
<evidence type="ECO:0000313" key="3">
    <source>
        <dbReference type="EMBL" id="MBC1321410.1"/>
    </source>
</evidence>
<dbReference type="PANTHER" id="PTHR36435:SF6">
    <property type="entry name" value="ABORTIVE INFECTION PROTEIN"/>
    <property type="match status" value="1"/>
</dbReference>
<protein>
    <submittedName>
        <fullName evidence="3">CPBP family intramembrane metalloprotease</fullName>
    </submittedName>
</protein>
<gene>
    <name evidence="5" type="ORF">AFZ32_07135</name>
    <name evidence="3" type="ORF">HB853_00510</name>
    <name evidence="4" type="ORF">HB853_03235</name>
</gene>
<feature type="transmembrane region" description="Helical" evidence="1">
    <location>
        <begin position="206"/>
        <end position="226"/>
    </location>
</feature>
<feature type="domain" description="CAAX prenyl protease 2/Lysostaphin resistance protein A-like" evidence="2">
    <location>
        <begin position="130"/>
        <end position="217"/>
    </location>
</feature>
<dbReference type="AlphaFoldDB" id="A0A7X0T494"/>
<dbReference type="EMBL" id="JAAROP010000001">
    <property type="protein sequence ID" value="MBC1321410.1"/>
    <property type="molecule type" value="Genomic_DNA"/>
</dbReference>